<evidence type="ECO:0000256" key="1">
    <source>
        <dbReference type="SAM" id="MobiDB-lite"/>
    </source>
</evidence>
<gene>
    <name evidence="2" type="ORF">BDY17DRAFT_96777</name>
</gene>
<feature type="compositionally biased region" description="Polar residues" evidence="1">
    <location>
        <begin position="252"/>
        <end position="268"/>
    </location>
</feature>
<proteinExistence type="predicted"/>
<feature type="compositionally biased region" description="Acidic residues" evidence="1">
    <location>
        <begin position="271"/>
        <end position="283"/>
    </location>
</feature>
<organism evidence="2 3">
    <name type="scientific">Neohortaea acidophila</name>
    <dbReference type="NCBI Taxonomy" id="245834"/>
    <lineage>
        <taxon>Eukaryota</taxon>
        <taxon>Fungi</taxon>
        <taxon>Dikarya</taxon>
        <taxon>Ascomycota</taxon>
        <taxon>Pezizomycotina</taxon>
        <taxon>Dothideomycetes</taxon>
        <taxon>Dothideomycetidae</taxon>
        <taxon>Mycosphaerellales</taxon>
        <taxon>Teratosphaeriaceae</taxon>
        <taxon>Neohortaea</taxon>
    </lineage>
</organism>
<dbReference type="AlphaFoldDB" id="A0A6A6PYM9"/>
<feature type="compositionally biased region" description="Basic residues" evidence="1">
    <location>
        <begin position="403"/>
        <end position="413"/>
    </location>
</feature>
<feature type="region of interest" description="Disordered" evidence="1">
    <location>
        <begin position="79"/>
        <end position="100"/>
    </location>
</feature>
<accession>A0A6A6PYM9</accession>
<dbReference type="EMBL" id="MU001633">
    <property type="protein sequence ID" value="KAF2485105.1"/>
    <property type="molecule type" value="Genomic_DNA"/>
</dbReference>
<dbReference type="GeneID" id="54479892"/>
<feature type="region of interest" description="Disordered" evidence="1">
    <location>
        <begin position="252"/>
        <end position="454"/>
    </location>
</feature>
<dbReference type="Proteomes" id="UP000799767">
    <property type="component" value="Unassembled WGS sequence"/>
</dbReference>
<reference evidence="2" key="1">
    <citation type="journal article" date="2020" name="Stud. Mycol.">
        <title>101 Dothideomycetes genomes: a test case for predicting lifestyles and emergence of pathogens.</title>
        <authorList>
            <person name="Haridas S."/>
            <person name="Albert R."/>
            <person name="Binder M."/>
            <person name="Bloem J."/>
            <person name="Labutti K."/>
            <person name="Salamov A."/>
            <person name="Andreopoulos B."/>
            <person name="Baker S."/>
            <person name="Barry K."/>
            <person name="Bills G."/>
            <person name="Bluhm B."/>
            <person name="Cannon C."/>
            <person name="Castanera R."/>
            <person name="Culley D."/>
            <person name="Daum C."/>
            <person name="Ezra D."/>
            <person name="Gonzalez J."/>
            <person name="Henrissat B."/>
            <person name="Kuo A."/>
            <person name="Liang C."/>
            <person name="Lipzen A."/>
            <person name="Lutzoni F."/>
            <person name="Magnuson J."/>
            <person name="Mondo S."/>
            <person name="Nolan M."/>
            <person name="Ohm R."/>
            <person name="Pangilinan J."/>
            <person name="Park H.-J."/>
            <person name="Ramirez L."/>
            <person name="Alfaro M."/>
            <person name="Sun H."/>
            <person name="Tritt A."/>
            <person name="Yoshinaga Y."/>
            <person name="Zwiers L.-H."/>
            <person name="Turgeon B."/>
            <person name="Goodwin S."/>
            <person name="Spatafora J."/>
            <person name="Crous P."/>
            <person name="Grigoriev I."/>
        </authorList>
    </citation>
    <scope>NUCLEOTIDE SEQUENCE</scope>
    <source>
        <strain evidence="2">CBS 113389</strain>
    </source>
</reference>
<dbReference type="OrthoDB" id="3933088at2759"/>
<dbReference type="RefSeq" id="XP_033591674.1">
    <property type="nucleotide sequence ID" value="XM_033738891.1"/>
</dbReference>
<keyword evidence="3" id="KW-1185">Reference proteome</keyword>
<evidence type="ECO:0000313" key="3">
    <source>
        <dbReference type="Proteomes" id="UP000799767"/>
    </source>
</evidence>
<sequence length="454" mass="49243">MGDDDYGDFEDVLDWIYVEDDYTLADELAESQIPDPGYTGTAGEVDVFDPDEYDVYDYWEDLKYDDDSYWEYAGAVGHKRKRKVEQSGESGGKKRRKLTLEETGGDNVRFVGMSVRCSLSKGKTPRIRKERAVALLPNWRERFSNDGEVFTAKEMPPEMKNAAEAEEHEGSPAASGLEEWAEDGDEAGDEEDLQSQLASLDPEMLKAILREKLGDGLDESAFMQTISKMLSGEAGAEDAAGALADSLLNQATGGNNAALSGWLSQQGVSLEAEEDDNDDDVNDDNPPPQPPTHADQLTKVHGVQQSPSDSVIDTIKTTGASQIDLAAHSPSSTTKTKKRAAPSSENLNHATNKKHRREMTINTATPAHEPNGDAVETKQIPADDPSPPTQPGAEYGDSTQRKASGRNPRKRKGHSEPDEAESGVVKKQARKIAAPADAVARRTRSARAAAKGGK</sequence>
<name>A0A6A6PYM9_9PEZI</name>
<feature type="compositionally biased region" description="Polar residues" evidence="1">
    <location>
        <begin position="303"/>
        <end position="321"/>
    </location>
</feature>
<feature type="compositionally biased region" description="Acidic residues" evidence="1">
    <location>
        <begin position="179"/>
        <end position="193"/>
    </location>
</feature>
<feature type="region of interest" description="Disordered" evidence="1">
    <location>
        <begin position="147"/>
        <end position="199"/>
    </location>
</feature>
<feature type="compositionally biased region" description="Basic and acidic residues" evidence="1">
    <location>
        <begin position="155"/>
        <end position="170"/>
    </location>
</feature>
<protein>
    <submittedName>
        <fullName evidence="2">Uncharacterized protein</fullName>
    </submittedName>
</protein>
<evidence type="ECO:0000313" key="2">
    <source>
        <dbReference type="EMBL" id="KAF2485105.1"/>
    </source>
</evidence>